<proteinExistence type="inferred from homology"/>
<dbReference type="OrthoDB" id="2248894at2"/>
<comment type="caution">
    <text evidence="11">The sequence shown here is derived from an EMBL/GenBank/DDBJ whole genome shotgun (WGS) entry which is preliminary data.</text>
</comment>
<keyword evidence="12" id="KW-1185">Reference proteome</keyword>
<evidence type="ECO:0000313" key="12">
    <source>
        <dbReference type="Proteomes" id="UP000051131"/>
    </source>
</evidence>
<dbReference type="Gene3D" id="3.30.700.10">
    <property type="entry name" value="Glycoprotein, Type 4 Pilin"/>
    <property type="match status" value="1"/>
</dbReference>
<dbReference type="PATRIC" id="fig|1423729.3.peg.543"/>
<evidence type="ECO:0008006" key="13">
    <source>
        <dbReference type="Google" id="ProtNLM"/>
    </source>
</evidence>
<name>A0A0R2CVF6_9LACO</name>
<dbReference type="PROSITE" id="PS00409">
    <property type="entry name" value="PROKAR_NTER_METHYL"/>
    <property type="match status" value="1"/>
</dbReference>
<evidence type="ECO:0000256" key="5">
    <source>
        <dbReference type="ARBA" id="ARBA00022692"/>
    </source>
</evidence>
<organism evidence="11 12">
    <name type="scientific">Liquorilactobacillus cacaonum DSM 21116</name>
    <dbReference type="NCBI Taxonomy" id="1423729"/>
    <lineage>
        <taxon>Bacteria</taxon>
        <taxon>Bacillati</taxon>
        <taxon>Bacillota</taxon>
        <taxon>Bacilli</taxon>
        <taxon>Lactobacillales</taxon>
        <taxon>Lactobacillaceae</taxon>
        <taxon>Liquorilactobacillus</taxon>
    </lineage>
</organism>
<dbReference type="GO" id="GO:0030420">
    <property type="term" value="P:establishment of competence for transformation"/>
    <property type="evidence" value="ECO:0007669"/>
    <property type="project" value="UniProtKB-KW"/>
</dbReference>
<evidence type="ECO:0000256" key="4">
    <source>
        <dbReference type="ARBA" id="ARBA00022481"/>
    </source>
</evidence>
<keyword evidence="5 10" id="KW-0812">Transmembrane</keyword>
<keyword evidence="4" id="KW-0488">Methylation</keyword>
<dbReference type="Proteomes" id="UP000051131">
    <property type="component" value="Unassembled WGS sequence"/>
</dbReference>
<dbReference type="GO" id="GO:0009986">
    <property type="term" value="C:cell surface"/>
    <property type="evidence" value="ECO:0007669"/>
    <property type="project" value="UniProtKB-SubCell"/>
</dbReference>
<evidence type="ECO:0000256" key="1">
    <source>
        <dbReference type="ARBA" id="ARBA00004162"/>
    </source>
</evidence>
<comment type="subcellular location">
    <subcellularLocation>
        <location evidence="1">Cell membrane</location>
        <topology evidence="1">Single-pass membrane protein</topology>
    </subcellularLocation>
    <subcellularLocation>
        <location evidence="2">Cell surface</location>
    </subcellularLocation>
</comment>
<dbReference type="GO" id="GO:0005886">
    <property type="term" value="C:plasma membrane"/>
    <property type="evidence" value="ECO:0007669"/>
    <property type="project" value="UniProtKB-SubCell"/>
</dbReference>
<accession>A0A0R2CVF6</accession>
<comment type="similarity">
    <text evidence="9">Belongs to the ComGC family.</text>
</comment>
<dbReference type="AlphaFoldDB" id="A0A0R2CVF6"/>
<dbReference type="InterPro" id="IPR012902">
    <property type="entry name" value="N_methyl_site"/>
</dbReference>
<evidence type="ECO:0000256" key="3">
    <source>
        <dbReference type="ARBA" id="ARBA00022475"/>
    </source>
</evidence>
<keyword evidence="6 10" id="KW-1133">Transmembrane helix</keyword>
<evidence type="ECO:0000256" key="7">
    <source>
        <dbReference type="ARBA" id="ARBA00023136"/>
    </source>
</evidence>
<dbReference type="Pfam" id="PF07963">
    <property type="entry name" value="N_methyl"/>
    <property type="match status" value="1"/>
</dbReference>
<dbReference type="PRINTS" id="PR00813">
    <property type="entry name" value="BCTERIALGSPG"/>
</dbReference>
<dbReference type="InterPro" id="IPR000983">
    <property type="entry name" value="Bac_GSPG_pilin"/>
</dbReference>
<gene>
    <name evidence="11" type="ORF">FC80_GL000540</name>
</gene>
<dbReference type="PIRSF" id="PIRSF029928">
    <property type="entry name" value="Late_competence_ComGC"/>
    <property type="match status" value="1"/>
</dbReference>
<dbReference type="STRING" id="1423729.FC80_GL000540"/>
<dbReference type="GO" id="GO:0015627">
    <property type="term" value="C:type II protein secretion system complex"/>
    <property type="evidence" value="ECO:0007669"/>
    <property type="project" value="InterPro"/>
</dbReference>
<evidence type="ECO:0000256" key="8">
    <source>
        <dbReference type="ARBA" id="ARBA00023287"/>
    </source>
</evidence>
<evidence type="ECO:0000256" key="6">
    <source>
        <dbReference type="ARBA" id="ARBA00022989"/>
    </source>
</evidence>
<keyword evidence="8" id="KW-0178">Competence</keyword>
<evidence type="ECO:0000313" key="11">
    <source>
        <dbReference type="EMBL" id="KRM91571.1"/>
    </source>
</evidence>
<protein>
    <recommendedName>
        <fullName evidence="13">Competence protein ComGC</fullName>
    </recommendedName>
</protein>
<dbReference type="SUPFAM" id="SSF54523">
    <property type="entry name" value="Pili subunits"/>
    <property type="match status" value="1"/>
</dbReference>
<dbReference type="EMBL" id="AYZE01000010">
    <property type="protein sequence ID" value="KRM91571.1"/>
    <property type="molecule type" value="Genomic_DNA"/>
</dbReference>
<dbReference type="NCBIfam" id="TIGR02532">
    <property type="entry name" value="IV_pilin_GFxxxE"/>
    <property type="match status" value="1"/>
</dbReference>
<evidence type="ECO:0000256" key="9">
    <source>
        <dbReference type="ARBA" id="ARBA00043982"/>
    </source>
</evidence>
<evidence type="ECO:0000256" key="10">
    <source>
        <dbReference type="SAM" id="Phobius"/>
    </source>
</evidence>
<keyword evidence="7 10" id="KW-0472">Membrane</keyword>
<dbReference type="InterPro" id="IPR045584">
    <property type="entry name" value="Pilin-like"/>
</dbReference>
<feature type="transmembrane region" description="Helical" evidence="10">
    <location>
        <begin position="6"/>
        <end position="28"/>
    </location>
</feature>
<keyword evidence="3" id="KW-1003">Cell membrane</keyword>
<dbReference type="GO" id="GO:0015628">
    <property type="term" value="P:protein secretion by the type II secretion system"/>
    <property type="evidence" value="ECO:0007669"/>
    <property type="project" value="InterPro"/>
</dbReference>
<sequence>MKKKRIQGFTLIEMSVVIFIIGILLLLIMPKIGAQKNNAQKVGGEALSEVVQTQADLYRSDNSVTTVSLDQLRDSNYLNQKQYDEAVKEKININSDETKE</sequence>
<evidence type="ECO:0000256" key="2">
    <source>
        <dbReference type="ARBA" id="ARBA00004241"/>
    </source>
</evidence>
<dbReference type="InterPro" id="IPR016940">
    <property type="entry name" value="ComGC"/>
</dbReference>
<dbReference type="RefSeq" id="WP_057828801.1">
    <property type="nucleotide sequence ID" value="NZ_AYZE01000010.1"/>
</dbReference>
<dbReference type="NCBIfam" id="NF040999">
    <property type="entry name" value="pilin_ComGC"/>
    <property type="match status" value="1"/>
</dbReference>
<reference evidence="11 12" key="1">
    <citation type="journal article" date="2015" name="Genome Announc.">
        <title>Expanding the biotechnology potential of lactobacilli through comparative genomics of 213 strains and associated genera.</title>
        <authorList>
            <person name="Sun Z."/>
            <person name="Harris H.M."/>
            <person name="McCann A."/>
            <person name="Guo C."/>
            <person name="Argimon S."/>
            <person name="Zhang W."/>
            <person name="Yang X."/>
            <person name="Jeffery I.B."/>
            <person name="Cooney J.C."/>
            <person name="Kagawa T.F."/>
            <person name="Liu W."/>
            <person name="Song Y."/>
            <person name="Salvetti E."/>
            <person name="Wrobel A."/>
            <person name="Rasinkangas P."/>
            <person name="Parkhill J."/>
            <person name="Rea M.C."/>
            <person name="O'Sullivan O."/>
            <person name="Ritari J."/>
            <person name="Douillard F.P."/>
            <person name="Paul Ross R."/>
            <person name="Yang R."/>
            <person name="Briner A.E."/>
            <person name="Felis G.E."/>
            <person name="de Vos W.M."/>
            <person name="Barrangou R."/>
            <person name="Klaenhammer T.R."/>
            <person name="Caufield P.W."/>
            <person name="Cui Y."/>
            <person name="Zhang H."/>
            <person name="O'Toole P.W."/>
        </authorList>
    </citation>
    <scope>NUCLEOTIDE SEQUENCE [LARGE SCALE GENOMIC DNA]</scope>
    <source>
        <strain evidence="11 12">DSM 21116</strain>
    </source>
</reference>